<evidence type="ECO:0000256" key="1">
    <source>
        <dbReference type="SAM" id="MobiDB-lite"/>
    </source>
</evidence>
<dbReference type="PANTHER" id="PTHR47326:SF1">
    <property type="entry name" value="HTH PSQ-TYPE DOMAIN-CONTAINING PROTEIN"/>
    <property type="match status" value="1"/>
</dbReference>
<comment type="caution">
    <text evidence="2">The sequence shown here is derived from an EMBL/GenBank/DDBJ whole genome shotgun (WGS) entry which is preliminary data.</text>
</comment>
<accession>A0ABQ9G9S6</accession>
<sequence length="1087" mass="122573">MTCRLDSTAMCVLEPQMFVHWLLLPHQYPVLFHTWQYGTRPLFPCKSAIGSESSRECLINCGPIAKATSVYTCLAFIFITVWCGVLHDQLIELFIFPGRWTGVVYLQFLQEELLLEDIPSVVRRRMICQHDVHVLISTVLWFNTYMCISLRDVPSPLDYCVWGWMNDNVYQRTARTREELLACIMHAATEIKDSRVQLRRETRTVQNHAAKCMEEDGKHSLTLFASLLGPIAILTCKQYGGGHMTYVPAMVRLRDLQTAHAGFASSDTIPTCENPGVTPSGMEPDLISIVQRHCRNTARLARRSDEALEVRVCIARIDPSLLDLGLAGTCVGSTRRLTPARHRISTVIYNSCGGPTGFRRGYGSRTGPSEPNRCLYPEPKVCKIVLAWDQQNSFPGRPNPISVHINKSRYRMERCSEEIWAALNIVVLKADNTIEERLRISKYTEAYRELQPQTPSSGTNSSDASTTNREYPGSMKGYLAKKVYGTATRADVPESQKDDDVPPAVARLQISLQHHARMSYCAQPERAYRYEIMMFMFNDLSYAQICRYQLHVSCLLSQWKAPIGPAFSRRLLTPCAPMAKVMNRDTEKRPYFGESENIHIEKLALAYDSSSSELTLNCGYSSLIWKCCDSPLRIPRRVNCCKIPYPTYNSNDAQAHSFTIDAEKQHPTFSKPHAFLTSSCVKLLITGKPLRSEVAVGLLRVQKPGAEQTTGNKTRSVNKRGPTGQQIKRWIPYYLGKQLLWPTARKLVQILITYDAAKVLTLDREVPENRFNDETRSLMTTNFRHPNFTVNSPVCCKFAGFVGRSPSPCRTKNNRRIFACAFTDLPVWGAGSAERRAVVGNSRKDCATVSETLGSPEQSILVMINLVVYFFIKVALVSPEIIIDWRTVKEFGEEVSPVNFLTVNRPSSGLVGREIWPLGVDHLPFGRSLSRWSPGHVPTIPSHSRSCVTMAGAFRDSKREDCIVSLDARKQIPSAPKWLELPRETLSGIGTSKIHRGIGTPNSSLSIAICCYLLEKAFPYLTLPLRIRQHRHCSCVIRVQTVNKVIEVDMERRRNEGAGETGDPRENLPTNDIGQLQKVIQPIKMRE</sequence>
<dbReference type="Gene3D" id="3.30.420.10">
    <property type="entry name" value="Ribonuclease H-like superfamily/Ribonuclease H"/>
    <property type="match status" value="1"/>
</dbReference>
<keyword evidence="3" id="KW-1185">Reference proteome</keyword>
<reference evidence="2 3" key="1">
    <citation type="submission" date="2023-02" db="EMBL/GenBank/DDBJ databases">
        <title>LHISI_Scaffold_Assembly.</title>
        <authorList>
            <person name="Stuart O.P."/>
            <person name="Cleave R."/>
            <person name="Magrath M.J.L."/>
            <person name="Mikheyev A.S."/>
        </authorList>
    </citation>
    <scope>NUCLEOTIDE SEQUENCE [LARGE SCALE GENOMIC DNA]</scope>
    <source>
        <strain evidence="2">Daus_M_001</strain>
        <tissue evidence="2">Leg muscle</tissue>
    </source>
</reference>
<protein>
    <submittedName>
        <fullName evidence="2">Uncharacterized protein</fullName>
    </submittedName>
</protein>
<evidence type="ECO:0000313" key="2">
    <source>
        <dbReference type="EMBL" id="KAJ8867796.1"/>
    </source>
</evidence>
<name>A0ABQ9G9S6_9NEOP</name>
<organism evidence="2 3">
    <name type="scientific">Dryococelus australis</name>
    <dbReference type="NCBI Taxonomy" id="614101"/>
    <lineage>
        <taxon>Eukaryota</taxon>
        <taxon>Metazoa</taxon>
        <taxon>Ecdysozoa</taxon>
        <taxon>Arthropoda</taxon>
        <taxon>Hexapoda</taxon>
        <taxon>Insecta</taxon>
        <taxon>Pterygota</taxon>
        <taxon>Neoptera</taxon>
        <taxon>Polyneoptera</taxon>
        <taxon>Phasmatodea</taxon>
        <taxon>Verophasmatodea</taxon>
        <taxon>Anareolatae</taxon>
        <taxon>Phasmatidae</taxon>
        <taxon>Eurycanthinae</taxon>
        <taxon>Dryococelus</taxon>
    </lineage>
</organism>
<feature type="compositionally biased region" description="Basic and acidic residues" evidence="1">
    <location>
        <begin position="1053"/>
        <end position="1066"/>
    </location>
</feature>
<proteinExistence type="predicted"/>
<feature type="region of interest" description="Disordered" evidence="1">
    <location>
        <begin position="449"/>
        <end position="473"/>
    </location>
</feature>
<dbReference type="PANTHER" id="PTHR47326">
    <property type="entry name" value="TRANSPOSABLE ELEMENT TC3 TRANSPOSASE-LIKE PROTEIN"/>
    <property type="match status" value="1"/>
</dbReference>
<feature type="compositionally biased region" description="Polar residues" evidence="1">
    <location>
        <begin position="451"/>
        <end position="469"/>
    </location>
</feature>
<dbReference type="EMBL" id="JARBHB010000015">
    <property type="protein sequence ID" value="KAJ8867796.1"/>
    <property type="molecule type" value="Genomic_DNA"/>
</dbReference>
<feature type="region of interest" description="Disordered" evidence="1">
    <location>
        <begin position="1053"/>
        <end position="1073"/>
    </location>
</feature>
<dbReference type="Proteomes" id="UP001159363">
    <property type="component" value="Chromosome 14"/>
</dbReference>
<gene>
    <name evidence="2" type="ORF">PR048_031601</name>
</gene>
<dbReference type="InterPro" id="IPR036397">
    <property type="entry name" value="RNaseH_sf"/>
</dbReference>
<evidence type="ECO:0000313" key="3">
    <source>
        <dbReference type="Proteomes" id="UP001159363"/>
    </source>
</evidence>